<reference evidence="2" key="1">
    <citation type="journal article" date="2023" name="Genome Biol. Evol.">
        <title>Long-read-based Genome Assembly of Drosophila gunungcola Reveals Fewer Chemosensory Genes in Flower-breeding Species.</title>
        <authorList>
            <person name="Negi A."/>
            <person name="Liao B.Y."/>
            <person name="Yeh S.D."/>
        </authorList>
    </citation>
    <scope>NUCLEOTIDE SEQUENCE</scope>
    <source>
        <strain evidence="2">Sukarami</strain>
    </source>
</reference>
<dbReference type="EMBL" id="JAMKOV010000002">
    <property type="protein sequence ID" value="KAI8042451.1"/>
    <property type="molecule type" value="Genomic_DNA"/>
</dbReference>
<name>A0A9P9YSV0_9MUSC</name>
<feature type="signal peptide" evidence="1">
    <location>
        <begin position="1"/>
        <end position="19"/>
    </location>
</feature>
<comment type="caution">
    <text evidence="2">The sequence shown here is derived from an EMBL/GenBank/DDBJ whole genome shotgun (WGS) entry which is preliminary data.</text>
</comment>
<keyword evidence="3" id="KW-1185">Reference proteome</keyword>
<feature type="chain" id="PRO_5040108768" evidence="1">
    <location>
        <begin position="20"/>
        <end position="84"/>
    </location>
</feature>
<evidence type="ECO:0000313" key="2">
    <source>
        <dbReference type="EMBL" id="KAI8042451.1"/>
    </source>
</evidence>
<organism evidence="2 3">
    <name type="scientific">Drosophila gunungcola</name>
    <name type="common">fruit fly</name>
    <dbReference type="NCBI Taxonomy" id="103775"/>
    <lineage>
        <taxon>Eukaryota</taxon>
        <taxon>Metazoa</taxon>
        <taxon>Ecdysozoa</taxon>
        <taxon>Arthropoda</taxon>
        <taxon>Hexapoda</taxon>
        <taxon>Insecta</taxon>
        <taxon>Pterygota</taxon>
        <taxon>Neoptera</taxon>
        <taxon>Endopterygota</taxon>
        <taxon>Diptera</taxon>
        <taxon>Brachycera</taxon>
        <taxon>Muscomorpha</taxon>
        <taxon>Ephydroidea</taxon>
        <taxon>Drosophilidae</taxon>
        <taxon>Drosophila</taxon>
        <taxon>Sophophora</taxon>
    </lineage>
</organism>
<accession>A0A9P9YSV0</accession>
<dbReference type="Proteomes" id="UP001059596">
    <property type="component" value="Unassembled WGS sequence"/>
</dbReference>
<dbReference type="AlphaFoldDB" id="A0A9P9YSV0"/>
<protein>
    <submittedName>
        <fullName evidence="2">Uncharacterized protein</fullName>
    </submittedName>
</protein>
<evidence type="ECO:0000313" key="3">
    <source>
        <dbReference type="Proteomes" id="UP001059596"/>
    </source>
</evidence>
<keyword evidence="1" id="KW-0732">Signal</keyword>
<sequence>MKFLATLSLILVLMGLAQGQSDISATSRRQKRGNSIRAGGLRFGGDFRRGKTQGTEHISGCGSECGCSVRKIALGGGEKLEESA</sequence>
<gene>
    <name evidence="2" type="ORF">M5D96_003764</name>
</gene>
<evidence type="ECO:0000256" key="1">
    <source>
        <dbReference type="SAM" id="SignalP"/>
    </source>
</evidence>
<proteinExistence type="predicted"/>